<evidence type="ECO:0000313" key="11">
    <source>
        <dbReference type="EMBL" id="OOM82586.1"/>
    </source>
</evidence>
<evidence type="ECO:0000313" key="12">
    <source>
        <dbReference type="Proteomes" id="UP000190890"/>
    </source>
</evidence>
<evidence type="ECO:0000256" key="4">
    <source>
        <dbReference type="ARBA" id="ARBA00022597"/>
    </source>
</evidence>
<dbReference type="AlphaFoldDB" id="A0A1S8TXV3"/>
<dbReference type="Proteomes" id="UP000190890">
    <property type="component" value="Unassembled WGS sequence"/>
</dbReference>
<feature type="domain" description="PTS EIIC type-3" evidence="10">
    <location>
        <begin position="8"/>
        <end position="413"/>
    </location>
</feature>
<dbReference type="GO" id="GO:0008982">
    <property type="term" value="F:protein-N(PI)-phosphohistidine-sugar phosphotransferase activity"/>
    <property type="evidence" value="ECO:0007669"/>
    <property type="project" value="UniProtKB-UniRule"/>
</dbReference>
<name>A0A1S8TXV3_9CLOT</name>
<dbReference type="InterPro" id="IPR003352">
    <property type="entry name" value="PTS_EIIC"/>
</dbReference>
<evidence type="ECO:0000259" key="10">
    <source>
        <dbReference type="PROSITE" id="PS51105"/>
    </source>
</evidence>
<keyword evidence="7 8" id="KW-0472">Membrane</keyword>
<feature type="transmembrane region" description="Helical" evidence="9">
    <location>
        <begin position="213"/>
        <end position="235"/>
    </location>
</feature>
<keyword evidence="6 9" id="KW-1133">Transmembrane helix</keyword>
<comment type="function">
    <text evidence="8">The phosphoenolpyruvate-dependent sugar phosphotransferase system (PTS), a major carbohydrate active -transport system, catalyzes the phosphorylation of incoming sugar substrates concomitant with their translocation across the cell membrane.</text>
</comment>
<sequence length="439" mass="48564">MNNFMKFMEEKFVPVAAKIGANKYLKSLSMGSMSLMAIIMVGSIFSLLGSIAWGPYQGFIISTGLKQLFEFVPKITTDLMGVYMVIGVSYNAAKIFDHEDLAFNNTLLAIASFLILVPLKPIQEEGAFQPDVFINSTYLGPKGIFLALIVAILVTKIYCSIVERNWTIRMPEGVPEQVSYAFIALIPAFIILILFSAIKIGFSMTSFVTANDFIYKIIQIPLQSLASSLPTFIILIMLAQVLWFFGVHGSYATLPLFFPIWIGYIGENTAAIASGKEVPFMYNFGLYNLTTLGGCGTTIGLVIVMFFFAKSERYKAFSKVVMPCGLFNVNEPVVFGMPLMLNPVTFIPFLITPIIVLFIAYFAIKLNIMPAPMGLMIPSSTPPIFSGLMQGSWKLSIFEVFVIFLSGVIYYPFFKILDNQALKEEAEGQVVAEAEGTNN</sequence>
<dbReference type="InterPro" id="IPR004796">
    <property type="entry name" value="PTS_IIC_cello"/>
</dbReference>
<protein>
    <recommendedName>
        <fullName evidence="8">Permease IIC component</fullName>
    </recommendedName>
</protein>
<evidence type="ECO:0000256" key="9">
    <source>
        <dbReference type="SAM" id="Phobius"/>
    </source>
</evidence>
<feature type="transmembrane region" description="Helical" evidence="9">
    <location>
        <begin position="139"/>
        <end position="159"/>
    </location>
</feature>
<dbReference type="PANTHER" id="PTHR33989">
    <property type="match status" value="1"/>
</dbReference>
<dbReference type="InterPro" id="IPR051088">
    <property type="entry name" value="PTS_Sugar-EIIC/EIIB"/>
</dbReference>
<dbReference type="RefSeq" id="WP_158078659.1">
    <property type="nucleotide sequence ID" value="NZ_LZZM01000003.1"/>
</dbReference>
<proteinExistence type="predicted"/>
<organism evidence="11 12">
    <name type="scientific">Clostridium puniceum</name>
    <dbReference type="NCBI Taxonomy" id="29367"/>
    <lineage>
        <taxon>Bacteria</taxon>
        <taxon>Bacillati</taxon>
        <taxon>Bacillota</taxon>
        <taxon>Clostridia</taxon>
        <taxon>Eubacteriales</taxon>
        <taxon>Clostridiaceae</taxon>
        <taxon>Clostridium</taxon>
    </lineage>
</organism>
<evidence type="ECO:0000256" key="5">
    <source>
        <dbReference type="ARBA" id="ARBA00022692"/>
    </source>
</evidence>
<dbReference type="GO" id="GO:0009401">
    <property type="term" value="P:phosphoenolpyruvate-dependent sugar phosphotransferase system"/>
    <property type="evidence" value="ECO:0007669"/>
    <property type="project" value="InterPro"/>
</dbReference>
<feature type="transmembrane region" description="Helical" evidence="9">
    <location>
        <begin position="102"/>
        <end position="119"/>
    </location>
</feature>
<evidence type="ECO:0000256" key="1">
    <source>
        <dbReference type="ARBA" id="ARBA00004651"/>
    </source>
</evidence>
<accession>A0A1S8TXV3</accession>
<feature type="transmembrane region" description="Helical" evidence="9">
    <location>
        <begin position="284"/>
        <end position="308"/>
    </location>
</feature>
<feature type="transmembrane region" description="Helical" evidence="9">
    <location>
        <begin position="180"/>
        <end position="201"/>
    </location>
</feature>
<dbReference type="PIRSF" id="PIRSF006351">
    <property type="entry name" value="PTS_EIIC-Cellobiose"/>
    <property type="match status" value="1"/>
</dbReference>
<dbReference type="PANTHER" id="PTHR33989:SF4">
    <property type="entry name" value="PTS SYSTEM N,N'-DIACETYLCHITOBIOSE-SPECIFIC EIIC COMPONENT"/>
    <property type="match status" value="1"/>
</dbReference>
<dbReference type="EMBL" id="LZZM01000003">
    <property type="protein sequence ID" value="OOM82586.1"/>
    <property type="molecule type" value="Genomic_DNA"/>
</dbReference>
<dbReference type="PROSITE" id="PS51105">
    <property type="entry name" value="PTS_EIIC_TYPE_3"/>
    <property type="match status" value="1"/>
</dbReference>
<dbReference type="Pfam" id="PF02378">
    <property type="entry name" value="PTS_EIIC"/>
    <property type="match status" value="1"/>
</dbReference>
<evidence type="ECO:0000256" key="2">
    <source>
        <dbReference type="ARBA" id="ARBA00022448"/>
    </source>
</evidence>
<feature type="transmembrane region" description="Helical" evidence="9">
    <location>
        <begin position="346"/>
        <end position="364"/>
    </location>
</feature>
<feature type="transmembrane region" description="Helical" evidence="9">
    <location>
        <begin position="33"/>
        <end position="56"/>
    </location>
</feature>
<keyword evidence="12" id="KW-1185">Reference proteome</keyword>
<gene>
    <name evidence="11" type="primary">licC_1</name>
    <name evidence="11" type="ORF">CLPUN_00380</name>
</gene>
<keyword evidence="4 8" id="KW-0762">Sugar transport</keyword>
<comment type="caution">
    <text evidence="11">The sequence shown here is derived from an EMBL/GenBank/DDBJ whole genome shotgun (WGS) entry which is preliminary data.</text>
</comment>
<dbReference type="GO" id="GO:1901264">
    <property type="term" value="P:carbohydrate derivative transport"/>
    <property type="evidence" value="ECO:0007669"/>
    <property type="project" value="TreeGrafter"/>
</dbReference>
<feature type="transmembrane region" description="Helical" evidence="9">
    <location>
        <begin position="71"/>
        <end position="90"/>
    </location>
</feature>
<comment type="subcellular location">
    <subcellularLocation>
        <location evidence="1">Cell membrane</location>
        <topology evidence="1">Multi-pass membrane protein</topology>
    </subcellularLocation>
</comment>
<evidence type="ECO:0000256" key="8">
    <source>
        <dbReference type="PIRNR" id="PIRNR006351"/>
    </source>
</evidence>
<feature type="transmembrane region" description="Helical" evidence="9">
    <location>
        <begin position="242"/>
        <end position="264"/>
    </location>
</feature>
<keyword evidence="2 8" id="KW-0813">Transport</keyword>
<keyword evidence="3 8" id="KW-1003">Cell membrane</keyword>
<dbReference type="GO" id="GO:0005886">
    <property type="term" value="C:plasma membrane"/>
    <property type="evidence" value="ECO:0007669"/>
    <property type="project" value="UniProtKB-SubCell"/>
</dbReference>
<feature type="transmembrane region" description="Helical" evidence="9">
    <location>
        <begin position="395"/>
        <end position="413"/>
    </location>
</feature>
<evidence type="ECO:0000256" key="3">
    <source>
        <dbReference type="ARBA" id="ARBA00022475"/>
    </source>
</evidence>
<dbReference type="InterPro" id="IPR004501">
    <property type="entry name" value="PTS_EIIC_3"/>
</dbReference>
<dbReference type="STRING" id="29367.CLPUN_00380"/>
<dbReference type="NCBIfam" id="TIGR00410">
    <property type="entry name" value="lacE"/>
    <property type="match status" value="1"/>
</dbReference>
<keyword evidence="5 9" id="KW-0812">Transmembrane</keyword>
<evidence type="ECO:0000256" key="6">
    <source>
        <dbReference type="ARBA" id="ARBA00022989"/>
    </source>
</evidence>
<reference evidence="11 12" key="1">
    <citation type="submission" date="2016-05" db="EMBL/GenBank/DDBJ databases">
        <title>Microbial solvent formation.</title>
        <authorList>
            <person name="Poehlein A."/>
            <person name="Montoya Solano J.D."/>
            <person name="Flitsch S."/>
            <person name="Krabben P."/>
            <person name="Duerre P."/>
            <person name="Daniel R."/>
        </authorList>
    </citation>
    <scope>NUCLEOTIDE SEQUENCE [LARGE SCALE GENOMIC DNA]</scope>
    <source>
        <strain evidence="11 12">DSM 2619</strain>
    </source>
</reference>
<evidence type="ECO:0000256" key="7">
    <source>
        <dbReference type="ARBA" id="ARBA00023136"/>
    </source>
</evidence>
<dbReference type="OrthoDB" id="1641940at2"/>